<dbReference type="Proteomes" id="UP001187531">
    <property type="component" value="Unassembled WGS sequence"/>
</dbReference>
<sequence length="318" mass="36613">VIEFLYIGSIEAAYCEPILCRLNIKRVVDISGLHPNQVPREKKTHCPCTCPLETAHHRQRLFISVVNSEEEDVRPYFTEFNKFIQAGIAQKQNILVHDVNCASRGPTFVIQYLIQGSNASQLEKEISNEVIASSERYFGLVNFGNTCYANSVLQALYFCKPFREKVLEYRTKHKRNKETLLTCLADLYHSIATNKKRTGTIQPKKFVARLKKEKEEFNNFIQQDAHEFLNFLVNHISEQVLAEKQQMSNARVRAINGTEPILNGLPLVHQMLPNSESEPTWVHEIFQGIMTSETRCLTCDTMKIFLFMSELSKEQSHL</sequence>
<comment type="caution">
    <text evidence="7">The sequence shown here is derived from an EMBL/GenBank/DDBJ whole genome shotgun (WGS) entry which is preliminary data.</text>
</comment>
<evidence type="ECO:0000256" key="5">
    <source>
        <dbReference type="ARBA" id="ARBA00022801"/>
    </source>
</evidence>
<dbReference type="InterPro" id="IPR018200">
    <property type="entry name" value="USP_CS"/>
</dbReference>
<dbReference type="Pfam" id="PF00782">
    <property type="entry name" value="DSPc"/>
    <property type="match status" value="1"/>
</dbReference>
<keyword evidence="4" id="KW-0645">Protease</keyword>
<dbReference type="EMBL" id="JAVRJZ010000015">
    <property type="protein sequence ID" value="KAK2712086.1"/>
    <property type="molecule type" value="Genomic_DNA"/>
</dbReference>
<dbReference type="Pfam" id="PF00443">
    <property type="entry name" value="UCH"/>
    <property type="match status" value="1"/>
</dbReference>
<keyword evidence="8" id="KW-1185">Reference proteome</keyword>
<dbReference type="SUPFAM" id="SSF54001">
    <property type="entry name" value="Cysteine proteinases"/>
    <property type="match status" value="1"/>
</dbReference>
<dbReference type="InterPro" id="IPR001394">
    <property type="entry name" value="Peptidase_C19_UCH"/>
</dbReference>
<dbReference type="GO" id="GO:0006508">
    <property type="term" value="P:proteolysis"/>
    <property type="evidence" value="ECO:0007669"/>
    <property type="project" value="UniProtKB-KW"/>
</dbReference>
<dbReference type="PROSITE" id="PS50235">
    <property type="entry name" value="USP_3"/>
    <property type="match status" value="1"/>
</dbReference>
<evidence type="ECO:0000313" key="7">
    <source>
        <dbReference type="EMBL" id="KAK2712086.1"/>
    </source>
</evidence>
<dbReference type="PANTHER" id="PTHR24006:SF733">
    <property type="entry name" value="RE52890P"/>
    <property type="match status" value="1"/>
</dbReference>
<accession>A0AA88HQK9</accession>
<dbReference type="PANTHER" id="PTHR24006">
    <property type="entry name" value="UBIQUITIN CARBOXYL-TERMINAL HYDROLASE"/>
    <property type="match status" value="1"/>
</dbReference>
<dbReference type="GO" id="GO:0005634">
    <property type="term" value="C:nucleus"/>
    <property type="evidence" value="ECO:0007669"/>
    <property type="project" value="TreeGrafter"/>
</dbReference>
<dbReference type="InterPro" id="IPR000340">
    <property type="entry name" value="Dual-sp_phosphatase_cat-dom"/>
</dbReference>
<dbReference type="InterPro" id="IPR029021">
    <property type="entry name" value="Prot-tyrosine_phosphatase-like"/>
</dbReference>
<dbReference type="EC" id="3.4.19.12" evidence="3"/>
<comment type="similarity">
    <text evidence="2">Belongs to the peptidase C19 family.</text>
</comment>
<dbReference type="SUPFAM" id="SSF52799">
    <property type="entry name" value="(Phosphotyrosine protein) phosphatases II"/>
    <property type="match status" value="1"/>
</dbReference>
<dbReference type="GO" id="GO:0016579">
    <property type="term" value="P:protein deubiquitination"/>
    <property type="evidence" value="ECO:0007669"/>
    <property type="project" value="InterPro"/>
</dbReference>
<dbReference type="AlphaFoldDB" id="A0AA88HQK9"/>
<dbReference type="Gene3D" id="3.90.70.10">
    <property type="entry name" value="Cysteine proteinases"/>
    <property type="match status" value="1"/>
</dbReference>
<evidence type="ECO:0000256" key="2">
    <source>
        <dbReference type="ARBA" id="ARBA00009085"/>
    </source>
</evidence>
<dbReference type="InterPro" id="IPR028889">
    <property type="entry name" value="USP"/>
</dbReference>
<proteinExistence type="inferred from homology"/>
<organism evidence="7 8">
    <name type="scientific">Artemia franciscana</name>
    <name type="common">Brine shrimp</name>
    <name type="synonym">Artemia sanfranciscana</name>
    <dbReference type="NCBI Taxonomy" id="6661"/>
    <lineage>
        <taxon>Eukaryota</taxon>
        <taxon>Metazoa</taxon>
        <taxon>Ecdysozoa</taxon>
        <taxon>Arthropoda</taxon>
        <taxon>Crustacea</taxon>
        <taxon>Branchiopoda</taxon>
        <taxon>Anostraca</taxon>
        <taxon>Artemiidae</taxon>
        <taxon>Artemia</taxon>
    </lineage>
</organism>
<dbReference type="InterPro" id="IPR038765">
    <property type="entry name" value="Papain-like_cys_pep_sf"/>
</dbReference>
<evidence type="ECO:0000256" key="4">
    <source>
        <dbReference type="ARBA" id="ARBA00022670"/>
    </source>
</evidence>
<dbReference type="Gene3D" id="3.90.190.10">
    <property type="entry name" value="Protein tyrosine phosphatase superfamily"/>
    <property type="match status" value="1"/>
</dbReference>
<evidence type="ECO:0000259" key="6">
    <source>
        <dbReference type="PROSITE" id="PS50235"/>
    </source>
</evidence>
<protein>
    <recommendedName>
        <fullName evidence="3">ubiquitinyl hydrolase 1</fullName>
        <ecNumber evidence="3">3.4.19.12</ecNumber>
    </recommendedName>
</protein>
<gene>
    <name evidence="7" type="ORF">QYM36_010944</name>
</gene>
<dbReference type="InterPro" id="IPR050164">
    <property type="entry name" value="Peptidase_C19"/>
</dbReference>
<evidence type="ECO:0000256" key="3">
    <source>
        <dbReference type="ARBA" id="ARBA00012759"/>
    </source>
</evidence>
<dbReference type="GO" id="GO:0005829">
    <property type="term" value="C:cytosol"/>
    <property type="evidence" value="ECO:0007669"/>
    <property type="project" value="TreeGrafter"/>
</dbReference>
<comment type="catalytic activity">
    <reaction evidence="1">
        <text>Thiol-dependent hydrolysis of ester, thioester, amide, peptide and isopeptide bonds formed by the C-terminal Gly of ubiquitin (a 76-residue protein attached to proteins as an intracellular targeting signal).</text>
        <dbReference type="EC" id="3.4.19.12"/>
    </reaction>
</comment>
<dbReference type="PROSITE" id="PS00972">
    <property type="entry name" value="USP_1"/>
    <property type="match status" value="1"/>
</dbReference>
<feature type="non-terminal residue" evidence="7">
    <location>
        <position position="318"/>
    </location>
</feature>
<keyword evidence="5" id="KW-0378">Hydrolase</keyword>
<dbReference type="GO" id="GO:0004843">
    <property type="term" value="F:cysteine-type deubiquitinase activity"/>
    <property type="evidence" value="ECO:0007669"/>
    <property type="project" value="UniProtKB-EC"/>
</dbReference>
<feature type="domain" description="USP" evidence="6">
    <location>
        <begin position="138"/>
        <end position="318"/>
    </location>
</feature>
<reference evidence="7" key="1">
    <citation type="submission" date="2023-07" db="EMBL/GenBank/DDBJ databases">
        <title>Chromosome-level genome assembly of Artemia franciscana.</title>
        <authorList>
            <person name="Jo E."/>
        </authorList>
    </citation>
    <scope>NUCLEOTIDE SEQUENCE</scope>
    <source>
        <tissue evidence="7">Whole body</tissue>
    </source>
</reference>
<dbReference type="CDD" id="cd14498">
    <property type="entry name" value="DSP"/>
    <property type="match status" value="1"/>
</dbReference>
<name>A0AA88HQK9_ARTSF</name>
<evidence type="ECO:0000313" key="8">
    <source>
        <dbReference type="Proteomes" id="UP001187531"/>
    </source>
</evidence>
<evidence type="ECO:0000256" key="1">
    <source>
        <dbReference type="ARBA" id="ARBA00000707"/>
    </source>
</evidence>